<dbReference type="Proteomes" id="UP000627781">
    <property type="component" value="Unassembled WGS sequence"/>
</dbReference>
<evidence type="ECO:0000313" key="1">
    <source>
        <dbReference type="EMBL" id="MBD7910497.1"/>
    </source>
</evidence>
<dbReference type="RefSeq" id="WP_191767754.1">
    <property type="nucleotide sequence ID" value="NZ_JACSRA010000004.1"/>
</dbReference>
<comment type="caution">
    <text evidence="1">The sequence shown here is derived from an EMBL/GenBank/DDBJ whole genome shotgun (WGS) entry which is preliminary data.</text>
</comment>
<evidence type="ECO:0000313" key="2">
    <source>
        <dbReference type="Proteomes" id="UP000627781"/>
    </source>
</evidence>
<keyword evidence="2" id="KW-1185">Reference proteome</keyword>
<proteinExistence type="predicted"/>
<sequence>MENKNMLTPHEMIELRELIDVNIIGAKKIQASMSMVDDDELESFMEKCLKNKKENISSMENFIENNLNVK</sequence>
<reference evidence="1 2" key="1">
    <citation type="submission" date="2020-08" db="EMBL/GenBank/DDBJ databases">
        <title>A Genomic Blueprint of the Chicken Gut Microbiome.</title>
        <authorList>
            <person name="Gilroy R."/>
            <person name="Ravi A."/>
            <person name="Getino M."/>
            <person name="Pursley I."/>
            <person name="Horton D.L."/>
            <person name="Alikhan N.-F."/>
            <person name="Baker D."/>
            <person name="Gharbi K."/>
            <person name="Hall N."/>
            <person name="Watson M."/>
            <person name="Adriaenssens E.M."/>
            <person name="Foster-Nyarko E."/>
            <person name="Jarju S."/>
            <person name="Secka A."/>
            <person name="Antonio M."/>
            <person name="Oren A."/>
            <person name="Chaudhuri R."/>
            <person name="La Ragione R.M."/>
            <person name="Hildebrand F."/>
            <person name="Pallen M.J."/>
        </authorList>
    </citation>
    <scope>NUCLEOTIDE SEQUENCE [LARGE SCALE GENOMIC DNA]</scope>
    <source>
        <strain evidence="1 2">Sa3CVN1</strain>
    </source>
</reference>
<evidence type="ECO:0008006" key="3">
    <source>
        <dbReference type="Google" id="ProtNLM"/>
    </source>
</evidence>
<name>A0ABR8PQR4_9CLOT</name>
<accession>A0ABR8PQR4</accession>
<dbReference type="EMBL" id="JACSRA010000004">
    <property type="protein sequence ID" value="MBD7910497.1"/>
    <property type="molecule type" value="Genomic_DNA"/>
</dbReference>
<organism evidence="1 2">
    <name type="scientific">Clostridium cibarium</name>
    <dbReference type="NCBI Taxonomy" id="2762247"/>
    <lineage>
        <taxon>Bacteria</taxon>
        <taxon>Bacillati</taxon>
        <taxon>Bacillota</taxon>
        <taxon>Clostridia</taxon>
        <taxon>Eubacteriales</taxon>
        <taxon>Clostridiaceae</taxon>
        <taxon>Clostridium</taxon>
    </lineage>
</organism>
<protein>
    <recommendedName>
        <fullName evidence="3">Spore coat protein</fullName>
    </recommendedName>
</protein>
<gene>
    <name evidence="1" type="ORF">H9661_03905</name>
</gene>